<dbReference type="EMBL" id="BPQB01000015">
    <property type="protein sequence ID" value="GJE90096.1"/>
    <property type="molecule type" value="Genomic_DNA"/>
</dbReference>
<sequence>MLNSELMSQSDPHVPQCRRDIGGLAGSRFSSQEGTCCCWPRQTARDGLRRASTSGNDHLQLSRGCRFLIIPFPSAVERHGSS</sequence>
<evidence type="ECO:0000313" key="2">
    <source>
        <dbReference type="Proteomes" id="UP000703269"/>
    </source>
</evidence>
<proteinExistence type="predicted"/>
<dbReference type="Proteomes" id="UP000703269">
    <property type="component" value="Unassembled WGS sequence"/>
</dbReference>
<keyword evidence="2" id="KW-1185">Reference proteome</keyword>
<protein>
    <submittedName>
        <fullName evidence="1">Uncharacterized protein</fullName>
    </submittedName>
</protein>
<accession>A0A9P3G876</accession>
<organism evidence="1 2">
    <name type="scientific">Phanerochaete sordida</name>
    <dbReference type="NCBI Taxonomy" id="48140"/>
    <lineage>
        <taxon>Eukaryota</taxon>
        <taxon>Fungi</taxon>
        <taxon>Dikarya</taxon>
        <taxon>Basidiomycota</taxon>
        <taxon>Agaricomycotina</taxon>
        <taxon>Agaricomycetes</taxon>
        <taxon>Polyporales</taxon>
        <taxon>Phanerochaetaceae</taxon>
        <taxon>Phanerochaete</taxon>
    </lineage>
</organism>
<evidence type="ECO:0000313" key="1">
    <source>
        <dbReference type="EMBL" id="GJE90096.1"/>
    </source>
</evidence>
<name>A0A9P3G876_9APHY</name>
<reference evidence="1 2" key="1">
    <citation type="submission" date="2021-08" db="EMBL/GenBank/DDBJ databases">
        <title>Draft Genome Sequence of Phanerochaete sordida strain YK-624.</title>
        <authorList>
            <person name="Mori T."/>
            <person name="Dohra H."/>
            <person name="Suzuki T."/>
            <person name="Kawagishi H."/>
            <person name="Hirai H."/>
        </authorList>
    </citation>
    <scope>NUCLEOTIDE SEQUENCE [LARGE SCALE GENOMIC DNA]</scope>
    <source>
        <strain evidence="1 2">YK-624</strain>
    </source>
</reference>
<gene>
    <name evidence="1" type="ORF">PsYK624_062190</name>
</gene>
<dbReference type="AlphaFoldDB" id="A0A9P3G876"/>
<comment type="caution">
    <text evidence="1">The sequence shown here is derived from an EMBL/GenBank/DDBJ whole genome shotgun (WGS) entry which is preliminary data.</text>
</comment>